<dbReference type="AlphaFoldDB" id="A0A0D2GCF5"/>
<name>A0A0D2GCF5_9BACT</name>
<keyword evidence="2" id="KW-1185">Reference proteome</keyword>
<evidence type="ECO:0000313" key="2">
    <source>
        <dbReference type="Proteomes" id="UP000032233"/>
    </source>
</evidence>
<reference evidence="1 2" key="1">
    <citation type="submission" date="2013-11" db="EMBL/GenBank/DDBJ databases">
        <title>Metagenomic analysis of a methanogenic consortium involved in long chain n-alkane degradation.</title>
        <authorList>
            <person name="Davidova I.A."/>
            <person name="Callaghan A.V."/>
            <person name="Wawrik B."/>
            <person name="Pruitt S."/>
            <person name="Marks C."/>
            <person name="Duncan K.E."/>
            <person name="Suflita J.M."/>
        </authorList>
    </citation>
    <scope>NUCLEOTIDE SEQUENCE [LARGE SCALE GENOMIC DNA]</scope>
    <source>
        <strain evidence="1 2">SPR</strain>
    </source>
</reference>
<dbReference type="EMBL" id="AZAC01000029">
    <property type="protein sequence ID" value="KIX12577.1"/>
    <property type="molecule type" value="Genomic_DNA"/>
</dbReference>
<proteinExistence type="predicted"/>
<sequence>MLLPEGGGWNWEGLKCYKYKYVKVVLICLRLFSTIKKIDFALGNDNQS</sequence>
<protein>
    <submittedName>
        <fullName evidence="1">Uncharacterized protein</fullName>
    </submittedName>
</protein>
<gene>
    <name evidence="1" type="ORF">X474_18405</name>
</gene>
<organism evidence="1 2">
    <name type="scientific">Dethiosulfatarculus sandiegensis</name>
    <dbReference type="NCBI Taxonomy" id="1429043"/>
    <lineage>
        <taxon>Bacteria</taxon>
        <taxon>Pseudomonadati</taxon>
        <taxon>Thermodesulfobacteriota</taxon>
        <taxon>Desulfarculia</taxon>
        <taxon>Desulfarculales</taxon>
        <taxon>Desulfarculaceae</taxon>
        <taxon>Dethiosulfatarculus</taxon>
    </lineage>
</organism>
<comment type="caution">
    <text evidence="1">The sequence shown here is derived from an EMBL/GenBank/DDBJ whole genome shotgun (WGS) entry which is preliminary data.</text>
</comment>
<evidence type="ECO:0000313" key="1">
    <source>
        <dbReference type="EMBL" id="KIX12577.1"/>
    </source>
</evidence>
<dbReference type="Proteomes" id="UP000032233">
    <property type="component" value="Unassembled WGS sequence"/>
</dbReference>
<dbReference type="InParanoid" id="A0A0D2GCF5"/>
<accession>A0A0D2GCF5</accession>